<dbReference type="AlphaFoldDB" id="A0A914XZH7"/>
<evidence type="ECO:0000256" key="1">
    <source>
        <dbReference type="SAM" id="MobiDB-lite"/>
    </source>
</evidence>
<dbReference type="Gene3D" id="1.10.274.30">
    <property type="entry name" value="MRG domain"/>
    <property type="match status" value="1"/>
</dbReference>
<name>A0A914XZH7_9BILA</name>
<dbReference type="Gene3D" id="2.30.30.140">
    <property type="match status" value="1"/>
</dbReference>
<dbReference type="InterPro" id="IPR038217">
    <property type="entry name" value="MRG_C_sf"/>
</dbReference>
<reference evidence="3" key="1">
    <citation type="submission" date="2022-11" db="UniProtKB">
        <authorList>
            <consortium name="WormBaseParasite"/>
        </authorList>
    </citation>
    <scope>IDENTIFICATION</scope>
</reference>
<protein>
    <submittedName>
        <fullName evidence="3">MRG domain-containing protein</fullName>
    </submittedName>
</protein>
<sequence>MANFIQNLKQKQTIFCLAKADAKWYKSKIQKIVNNKNGNGKCFQIHYFGWSCKFDEWYTGNECEERFKEFSLENAYEIQEEAVETVDLPLQIYSMKSLGFPTHPPCEMFSDFLKDHPEALKSRVLKSPLPRNSPPIEQLSSSSELNDERNAPMEEEEDKQPTAPPPPPPLPTVAEVINDALIGIIPFLAFIDKDIENCEQQCFARLPARFTVVDILNHYLKSFYDDKVANRHILAKNAFEMFNFFALSKLILPQEAPYVLAVLNHAREGKVRRKFPFLSCDIPLAMDIFGYNYLCRLVKFAFVYYKNFRKLKIMKNFNNL</sequence>
<evidence type="ECO:0000313" key="2">
    <source>
        <dbReference type="Proteomes" id="UP000887577"/>
    </source>
</evidence>
<dbReference type="Proteomes" id="UP000887577">
    <property type="component" value="Unplaced"/>
</dbReference>
<dbReference type="WBParaSite" id="PSU_v2.g12616.t1">
    <property type="protein sequence ID" value="PSU_v2.g12616.t1"/>
    <property type="gene ID" value="PSU_v2.g12616"/>
</dbReference>
<evidence type="ECO:0000313" key="3">
    <source>
        <dbReference type="WBParaSite" id="PSU_v2.g12616.t1"/>
    </source>
</evidence>
<feature type="region of interest" description="Disordered" evidence="1">
    <location>
        <begin position="124"/>
        <end position="171"/>
    </location>
</feature>
<accession>A0A914XZH7</accession>
<dbReference type="SUPFAM" id="SSF54160">
    <property type="entry name" value="Chromo domain-like"/>
    <property type="match status" value="1"/>
</dbReference>
<organism evidence="2 3">
    <name type="scientific">Panagrolaimus superbus</name>
    <dbReference type="NCBI Taxonomy" id="310955"/>
    <lineage>
        <taxon>Eukaryota</taxon>
        <taxon>Metazoa</taxon>
        <taxon>Ecdysozoa</taxon>
        <taxon>Nematoda</taxon>
        <taxon>Chromadorea</taxon>
        <taxon>Rhabditida</taxon>
        <taxon>Tylenchina</taxon>
        <taxon>Panagrolaimomorpha</taxon>
        <taxon>Panagrolaimoidea</taxon>
        <taxon>Panagrolaimidae</taxon>
        <taxon>Panagrolaimus</taxon>
    </lineage>
</organism>
<dbReference type="InterPro" id="IPR016197">
    <property type="entry name" value="Chromo-like_dom_sf"/>
</dbReference>
<keyword evidence="2" id="KW-1185">Reference proteome</keyword>
<feature type="compositionally biased region" description="Pro residues" evidence="1">
    <location>
        <begin position="162"/>
        <end position="171"/>
    </location>
</feature>
<proteinExistence type="predicted"/>